<organism evidence="2 3">
    <name type="scientific">Halomicrobium zhouii</name>
    <dbReference type="NCBI Taxonomy" id="767519"/>
    <lineage>
        <taxon>Archaea</taxon>
        <taxon>Methanobacteriati</taxon>
        <taxon>Methanobacteriota</taxon>
        <taxon>Stenosarchaea group</taxon>
        <taxon>Halobacteria</taxon>
        <taxon>Halobacteriales</taxon>
        <taxon>Haloarculaceae</taxon>
        <taxon>Halomicrobium</taxon>
    </lineage>
</organism>
<accession>A0A1I6L531</accession>
<dbReference type="AlphaFoldDB" id="A0A1I6L531"/>
<dbReference type="EMBL" id="FOZK01000002">
    <property type="protein sequence ID" value="SFR98591.1"/>
    <property type="molecule type" value="Genomic_DNA"/>
</dbReference>
<evidence type="ECO:0000313" key="3">
    <source>
        <dbReference type="Proteomes" id="UP000199062"/>
    </source>
</evidence>
<dbReference type="STRING" id="767519.SAMN05216559_2061"/>
<keyword evidence="3" id="KW-1185">Reference proteome</keyword>
<feature type="domain" description="DUF8130" evidence="1">
    <location>
        <begin position="7"/>
        <end position="201"/>
    </location>
</feature>
<dbReference type="OrthoDB" id="269766at2157"/>
<name>A0A1I6L531_9EURY</name>
<dbReference type="PROSITE" id="PS51257">
    <property type="entry name" value="PROKAR_LIPOPROTEIN"/>
    <property type="match status" value="1"/>
</dbReference>
<dbReference type="Pfam" id="PF26451">
    <property type="entry name" value="DUF8130"/>
    <property type="match status" value="1"/>
</dbReference>
<evidence type="ECO:0000259" key="1">
    <source>
        <dbReference type="Pfam" id="PF26451"/>
    </source>
</evidence>
<dbReference type="InterPro" id="IPR058443">
    <property type="entry name" value="DUF8130"/>
</dbReference>
<proteinExistence type="predicted"/>
<protein>
    <recommendedName>
        <fullName evidence="1">DUF8130 domain-containing protein</fullName>
    </recommendedName>
</protein>
<sequence length="202" mass="21396">MDDRTPMRRRAYLAGAAGALAGLAGCIGGETEYQVTGASGASPADHPLSLDVAVESPSITVDSPGALSFTLRNGGDDAVAVRNTGVWPLGVLAVETETEHGPVDTRLLSDRYGETDRIEVKPSGMSVSQEPLVRPIPADESVTERYVLHGDGLIQPGTYRLRAKFEEHILRYAPPGTDPEGGDWTDFAPDVTVTLEAQSVLP</sequence>
<gene>
    <name evidence="2" type="ORF">SAMN05216559_2061</name>
</gene>
<dbReference type="Proteomes" id="UP000199062">
    <property type="component" value="Unassembled WGS sequence"/>
</dbReference>
<evidence type="ECO:0000313" key="2">
    <source>
        <dbReference type="EMBL" id="SFR98591.1"/>
    </source>
</evidence>
<dbReference type="RefSeq" id="WP_089816455.1">
    <property type="nucleotide sequence ID" value="NZ_FOZK01000002.1"/>
</dbReference>
<reference evidence="2 3" key="1">
    <citation type="submission" date="2016-10" db="EMBL/GenBank/DDBJ databases">
        <authorList>
            <person name="de Groot N.N."/>
        </authorList>
    </citation>
    <scope>NUCLEOTIDE SEQUENCE [LARGE SCALE GENOMIC DNA]</scope>
    <source>
        <strain evidence="2 3">CGMCC 1.10457</strain>
    </source>
</reference>